<keyword evidence="1" id="KW-1133">Transmembrane helix</keyword>
<comment type="caution">
    <text evidence="2">The sequence shown here is derived from an EMBL/GenBank/DDBJ whole genome shotgun (WGS) entry which is preliminary data.</text>
</comment>
<keyword evidence="1" id="KW-0812">Transmembrane</keyword>
<evidence type="ECO:0000313" key="2">
    <source>
        <dbReference type="EMBL" id="SAL17621.1"/>
    </source>
</evidence>
<evidence type="ECO:0000313" key="3">
    <source>
        <dbReference type="Proteomes" id="UP000054925"/>
    </source>
</evidence>
<reference evidence="2" key="1">
    <citation type="submission" date="2016-01" db="EMBL/GenBank/DDBJ databases">
        <authorList>
            <person name="Peeters C."/>
        </authorList>
    </citation>
    <scope>NUCLEOTIDE SEQUENCE [LARGE SCALE GENOMIC DNA]</scope>
    <source>
        <strain evidence="2">LMG 22937</strain>
    </source>
</reference>
<accession>A0A158FD04</accession>
<dbReference type="Proteomes" id="UP000054925">
    <property type="component" value="Unassembled WGS sequence"/>
</dbReference>
<keyword evidence="1" id="KW-0472">Membrane</keyword>
<feature type="transmembrane region" description="Helical" evidence="1">
    <location>
        <begin position="45"/>
        <end position="68"/>
    </location>
</feature>
<dbReference type="RefSeq" id="WP_087654662.1">
    <property type="nucleotide sequence ID" value="NZ_FCOL02000002.1"/>
</dbReference>
<dbReference type="EMBL" id="FCOL02000002">
    <property type="protein sequence ID" value="SAL17621.1"/>
    <property type="molecule type" value="Genomic_DNA"/>
</dbReference>
<name>A0A158FD04_9BURK</name>
<dbReference type="AlphaFoldDB" id="A0A158FD04"/>
<dbReference type="OrthoDB" id="9009830at2"/>
<feature type="transmembrane region" description="Helical" evidence="1">
    <location>
        <begin position="12"/>
        <end position="33"/>
    </location>
</feature>
<sequence>MYHTFPDEYVRAQMAVGAIVLFGVLRVIGAAMGAERGWRMSTVNWSFIGAAVVFCLPQLFDLLAYAFASHKALVELEGKAVGCAVALFFAPIVSHKLGYE</sequence>
<gene>
    <name evidence="2" type="ORF">AWB67_00505</name>
</gene>
<feature type="transmembrane region" description="Helical" evidence="1">
    <location>
        <begin position="80"/>
        <end position="99"/>
    </location>
</feature>
<keyword evidence="3" id="KW-1185">Reference proteome</keyword>
<evidence type="ECO:0000256" key="1">
    <source>
        <dbReference type="SAM" id="Phobius"/>
    </source>
</evidence>
<organism evidence="2 3">
    <name type="scientific">Caballeronia terrestris</name>
    <dbReference type="NCBI Taxonomy" id="1226301"/>
    <lineage>
        <taxon>Bacteria</taxon>
        <taxon>Pseudomonadati</taxon>
        <taxon>Pseudomonadota</taxon>
        <taxon>Betaproteobacteria</taxon>
        <taxon>Burkholderiales</taxon>
        <taxon>Burkholderiaceae</taxon>
        <taxon>Caballeronia</taxon>
    </lineage>
</organism>
<protein>
    <submittedName>
        <fullName evidence="2">Uncharacterized protein</fullName>
    </submittedName>
</protein>
<proteinExistence type="predicted"/>